<dbReference type="SUPFAM" id="SSF48576">
    <property type="entry name" value="Terpenoid synthases"/>
    <property type="match status" value="1"/>
</dbReference>
<feature type="transmembrane region" description="Helical" evidence="19">
    <location>
        <begin position="75"/>
        <end position="97"/>
    </location>
</feature>
<evidence type="ECO:0000256" key="9">
    <source>
        <dbReference type="ARBA" id="ARBA00018909"/>
    </source>
</evidence>
<dbReference type="AlphaFoldDB" id="A0A3M7GSD4"/>
<keyword evidence="16" id="KW-0511">Multifunctional enzyme</keyword>
<dbReference type="PANTHER" id="PTHR31480">
    <property type="entry name" value="BIFUNCTIONAL LYCOPENE CYCLASE/PHYTOENE SYNTHASE"/>
    <property type="match status" value="1"/>
</dbReference>
<dbReference type="EMBL" id="QWIS01000162">
    <property type="protein sequence ID" value="RMZ03572.1"/>
    <property type="molecule type" value="Genomic_DNA"/>
</dbReference>
<keyword evidence="13 19" id="KW-1133">Transmembrane helix</keyword>
<dbReference type="Gene3D" id="1.10.600.10">
    <property type="entry name" value="Farnesyl Diphosphate Synthase"/>
    <property type="match status" value="1"/>
</dbReference>
<evidence type="ECO:0000256" key="19">
    <source>
        <dbReference type="SAM" id="Phobius"/>
    </source>
</evidence>
<evidence type="ECO:0000256" key="13">
    <source>
        <dbReference type="ARBA" id="ARBA00022989"/>
    </source>
</evidence>
<dbReference type="GO" id="GO:0045436">
    <property type="term" value="F:lycopene beta cyclase activity"/>
    <property type="evidence" value="ECO:0007669"/>
    <property type="project" value="UniProtKB-ARBA"/>
</dbReference>
<dbReference type="GO" id="GO:0004311">
    <property type="term" value="F:geranylgeranyl diphosphate synthase activity"/>
    <property type="evidence" value="ECO:0007669"/>
    <property type="project" value="InterPro"/>
</dbReference>
<dbReference type="VEuPathDB" id="FungiDB:BTJ68_07226"/>
<keyword evidence="11 19" id="KW-0812">Transmembrane</keyword>
<comment type="catalytic activity">
    <reaction evidence="1">
        <text>2 (2E,6E,10E)-geranylgeranyl diphosphate = 15-cis-phytoene + 2 diphosphate</text>
        <dbReference type="Rhea" id="RHEA:34475"/>
        <dbReference type="ChEBI" id="CHEBI:27787"/>
        <dbReference type="ChEBI" id="CHEBI:33019"/>
        <dbReference type="ChEBI" id="CHEBI:58756"/>
        <dbReference type="EC" id="2.5.1.32"/>
    </reaction>
</comment>
<evidence type="ECO:0000256" key="1">
    <source>
        <dbReference type="ARBA" id="ARBA00001805"/>
    </source>
</evidence>
<feature type="transmembrane region" description="Helical" evidence="19">
    <location>
        <begin position="36"/>
        <end position="55"/>
    </location>
</feature>
<comment type="subcellular location">
    <subcellularLocation>
        <location evidence="2">Membrane</location>
        <topology evidence="2">Multi-pass membrane protein</topology>
    </subcellularLocation>
</comment>
<evidence type="ECO:0000256" key="12">
    <source>
        <dbReference type="ARBA" id="ARBA00022746"/>
    </source>
</evidence>
<dbReference type="InterPro" id="IPR008949">
    <property type="entry name" value="Isoprenoid_synthase_dom_sf"/>
</dbReference>
<evidence type="ECO:0000256" key="7">
    <source>
        <dbReference type="ARBA" id="ARBA00012242"/>
    </source>
</evidence>
<evidence type="ECO:0000256" key="5">
    <source>
        <dbReference type="ARBA" id="ARBA00008247"/>
    </source>
</evidence>
<evidence type="ECO:0000256" key="11">
    <source>
        <dbReference type="ARBA" id="ARBA00022692"/>
    </source>
</evidence>
<dbReference type="PROSITE" id="PS01045">
    <property type="entry name" value="SQUALEN_PHYTOEN_SYN_2"/>
    <property type="match status" value="1"/>
</dbReference>
<comment type="catalytic activity">
    <reaction evidence="18">
        <text>all-trans-lycopene = gamma-carotene</text>
        <dbReference type="Rhea" id="RHEA:32219"/>
        <dbReference type="ChEBI" id="CHEBI:15948"/>
        <dbReference type="ChEBI" id="CHEBI:27740"/>
        <dbReference type="EC" id="5.5.1.19"/>
    </reaction>
</comment>
<comment type="pathway">
    <text evidence="4">Carotenoid biosynthesis; phytoene biosynthesis; all-trans-phytoene from geranylgeranyl diphosphate: step 1/1.</text>
</comment>
<dbReference type="EC" id="5.5.1.19" evidence="7"/>
<evidence type="ECO:0000256" key="17">
    <source>
        <dbReference type="ARBA" id="ARBA00029313"/>
    </source>
</evidence>
<comment type="caution">
    <text evidence="20">The sequence shown here is derived from an EMBL/GenBank/DDBJ whole genome shotgun (WGS) entry which is preliminary data.</text>
</comment>
<dbReference type="SFLD" id="SFLDS00005">
    <property type="entry name" value="Isoprenoid_Synthase_Type_I"/>
    <property type="match status" value="1"/>
</dbReference>
<dbReference type="GO" id="GO:0016020">
    <property type="term" value="C:membrane"/>
    <property type="evidence" value="ECO:0007669"/>
    <property type="project" value="UniProtKB-SubCell"/>
</dbReference>
<feature type="transmembrane region" description="Helical" evidence="19">
    <location>
        <begin position="150"/>
        <end position="173"/>
    </location>
</feature>
<dbReference type="InterPro" id="IPR019845">
    <property type="entry name" value="Squalene/phytoene_synthase_CS"/>
</dbReference>
<evidence type="ECO:0000256" key="10">
    <source>
        <dbReference type="ARBA" id="ARBA00022679"/>
    </source>
</evidence>
<keyword evidence="14 19" id="KW-0472">Membrane</keyword>
<comment type="catalytic activity">
    <reaction evidence="17">
        <text>gamma-carotene = all-trans-beta-carotene</text>
        <dbReference type="Rhea" id="RHEA:32239"/>
        <dbReference type="ChEBI" id="CHEBI:17579"/>
        <dbReference type="ChEBI" id="CHEBI:27740"/>
        <dbReference type="EC" id="5.5.1.19"/>
    </reaction>
</comment>
<protein>
    <recommendedName>
        <fullName evidence="9">Bifunctional lycopene cyclase/phytoene synthase</fullName>
        <ecNumber evidence="8">2.5.1.32</ecNumber>
        <ecNumber evidence="7">5.5.1.19</ecNumber>
    </recommendedName>
</protein>
<comment type="similarity">
    <text evidence="6">In the C-terminal section; belongs to the phytoene/squalene synthase family.</text>
</comment>
<keyword evidence="10" id="KW-0808">Transferase</keyword>
<organism evidence="20 21">
    <name type="scientific">Hortaea werneckii</name>
    <name type="common">Black yeast</name>
    <name type="synonym">Cladosporium werneckii</name>
    <dbReference type="NCBI Taxonomy" id="91943"/>
    <lineage>
        <taxon>Eukaryota</taxon>
        <taxon>Fungi</taxon>
        <taxon>Dikarya</taxon>
        <taxon>Ascomycota</taxon>
        <taxon>Pezizomycotina</taxon>
        <taxon>Dothideomycetes</taxon>
        <taxon>Dothideomycetidae</taxon>
        <taxon>Mycosphaerellales</taxon>
        <taxon>Teratosphaeriaceae</taxon>
        <taxon>Hortaea</taxon>
    </lineage>
</organism>
<evidence type="ECO:0000256" key="4">
    <source>
        <dbReference type="ARBA" id="ARBA00005172"/>
    </source>
</evidence>
<reference evidence="20 21" key="1">
    <citation type="journal article" date="2018" name="BMC Genomics">
        <title>Genomic evidence for intraspecific hybridization in a clonal and extremely halotolerant yeast.</title>
        <authorList>
            <person name="Gostincar C."/>
            <person name="Stajich J.E."/>
            <person name="Zupancic J."/>
            <person name="Zalar P."/>
            <person name="Gunde-Cimerman N."/>
        </authorList>
    </citation>
    <scope>NUCLEOTIDE SEQUENCE [LARGE SCALE GENOMIC DNA]</scope>
    <source>
        <strain evidence="20 21">EXF-562</strain>
    </source>
</reference>
<gene>
    <name evidence="20" type="ORF">D0860_06763</name>
</gene>
<evidence type="ECO:0000256" key="16">
    <source>
        <dbReference type="ARBA" id="ARBA00023268"/>
    </source>
</evidence>
<evidence type="ECO:0000313" key="21">
    <source>
        <dbReference type="Proteomes" id="UP000280598"/>
    </source>
</evidence>
<dbReference type="InterPro" id="IPR002060">
    <property type="entry name" value="Squ/phyt_synthse"/>
</dbReference>
<evidence type="ECO:0000313" key="20">
    <source>
        <dbReference type="EMBL" id="RMZ03572.1"/>
    </source>
</evidence>
<comment type="similarity">
    <text evidence="5">In the N-terminal section; belongs to the lycopene beta-cyclase family.</text>
</comment>
<evidence type="ECO:0000256" key="14">
    <source>
        <dbReference type="ARBA" id="ARBA00023136"/>
    </source>
</evidence>
<dbReference type="GO" id="GO:0016872">
    <property type="term" value="F:intramolecular lyase activity"/>
    <property type="evidence" value="ECO:0007669"/>
    <property type="project" value="InterPro"/>
</dbReference>
<evidence type="ECO:0000256" key="15">
    <source>
        <dbReference type="ARBA" id="ARBA00023235"/>
    </source>
</evidence>
<proteinExistence type="inferred from homology"/>
<dbReference type="SFLD" id="SFLDG01018">
    <property type="entry name" value="Squalene/Phytoene_Synthase_Lik"/>
    <property type="match status" value="1"/>
</dbReference>
<dbReference type="UniPathway" id="UPA00802"/>
<dbReference type="InterPro" id="IPR044843">
    <property type="entry name" value="Trans_IPPS_bact-type"/>
</dbReference>
<dbReference type="SFLD" id="SFLDG01212">
    <property type="entry name" value="Phytoene_synthase_like"/>
    <property type="match status" value="1"/>
</dbReference>
<dbReference type="GO" id="GO:0016117">
    <property type="term" value="P:carotenoid biosynthetic process"/>
    <property type="evidence" value="ECO:0007669"/>
    <property type="project" value="UniProtKB-KW"/>
</dbReference>
<accession>A0A3M7GSD4</accession>
<dbReference type="Pfam" id="PF00494">
    <property type="entry name" value="SQS_PSY"/>
    <property type="match status" value="1"/>
</dbReference>
<dbReference type="NCBIfam" id="TIGR03462">
    <property type="entry name" value="CarR_dom_SF"/>
    <property type="match status" value="2"/>
</dbReference>
<dbReference type="Proteomes" id="UP000280598">
    <property type="component" value="Unassembled WGS sequence"/>
</dbReference>
<feature type="transmembrane region" description="Helical" evidence="19">
    <location>
        <begin position="226"/>
        <end position="250"/>
    </location>
</feature>
<evidence type="ECO:0000256" key="3">
    <source>
        <dbReference type="ARBA" id="ARBA00005089"/>
    </source>
</evidence>
<keyword evidence="15" id="KW-0413">Isomerase</keyword>
<dbReference type="InterPro" id="IPR017825">
    <property type="entry name" value="Lycopene_cyclase_dom"/>
</dbReference>
<evidence type="ECO:0000256" key="6">
    <source>
        <dbReference type="ARBA" id="ARBA00008406"/>
    </source>
</evidence>
<evidence type="ECO:0000256" key="8">
    <source>
        <dbReference type="ARBA" id="ARBA00012396"/>
    </source>
</evidence>
<dbReference type="EC" id="2.5.1.32" evidence="8"/>
<comment type="pathway">
    <text evidence="3">Carotenoid biosynthesis; beta-carotene biosynthesis.</text>
</comment>
<evidence type="ECO:0000256" key="2">
    <source>
        <dbReference type="ARBA" id="ARBA00004141"/>
    </source>
</evidence>
<feature type="transmembrane region" description="Helical" evidence="19">
    <location>
        <begin position="6"/>
        <end position="27"/>
    </location>
</feature>
<sequence>MGYDYALVHLTYTLPPAILLTAIYFPLTTRLDLYKLSFLITVAVLSTIPWDSYLIRTNIWSYPPNAVLGPTIWQIPIEEVFFFVIQTYNTTLLYLLFSKPVLHSVYLVKEDKASKDGKKWQYIKFAGQALFGLAVKKGIDYIRAEGPKTYLGLILVWAAPFLFMLWSLAYQFLVRLPLTNTVLPIAVPTLYLWIVDTLALKRGTWVIEQGTKTGWELWPGLEAEEAIFFFLTNCLIVFGLVAFDNAVAILNTFPIHFRKVPALPSPALLVKALLLPARTYDDDRILGLQQSVDRLRAKSRSFYLASSTFQGRLRIDLVILYSFCRVADDLIDNASSPTEAKTWVKKLRNFLDLSYGGDMKTDKGEVIRGSDKNRGAATLFAVQNFPHDAFLTLLLLPVDRLSKEPLAELLKGFEMDLAFTPSNPTGPIKSEPDLDLYGARVAGTVALLCIQLVLYHHPLPGSPTSPAIEAQTKRLMAAGHHMGIALQYTNIARDLPLDAVATPQPRCYLPPSWLKKEKLSPESFLSNLVACTSSHSQDPGFFQKKLGTLRGKLLDRGFEFYNKSRDVVEELPVQARGPMRVAVESYMQIARELRKELATGGLGKVGKMGRATVPRWKRVWVAWRALVGPGSSGGRE</sequence>
<keyword evidence="12" id="KW-0125">Carotenoid biosynthesis</keyword>
<dbReference type="UniPathway" id="UPA00799">
    <property type="reaction ID" value="UER00773"/>
</dbReference>
<name>A0A3M7GSD4_HORWE</name>
<evidence type="ECO:0000256" key="18">
    <source>
        <dbReference type="ARBA" id="ARBA00029335"/>
    </source>
</evidence>